<proteinExistence type="predicted"/>
<evidence type="ECO:0000313" key="2">
    <source>
        <dbReference type="EMBL" id="TKS92472.1"/>
    </source>
</evidence>
<dbReference type="Proteomes" id="UP000298787">
    <property type="component" value="Chromosome 23"/>
</dbReference>
<reference evidence="2 3" key="1">
    <citation type="submission" date="2019-01" db="EMBL/GenBank/DDBJ databases">
        <title>Genome Assembly of Collichthys lucidus.</title>
        <authorList>
            <person name="Cai M."/>
            <person name="Xiao S."/>
        </authorList>
    </citation>
    <scope>NUCLEOTIDE SEQUENCE [LARGE SCALE GENOMIC DNA]</scope>
    <source>
        <strain evidence="2">JT15FE1705JMU</strain>
        <tissue evidence="2">Muscle</tissue>
    </source>
</reference>
<evidence type="ECO:0000313" key="3">
    <source>
        <dbReference type="Proteomes" id="UP000298787"/>
    </source>
</evidence>
<name>A0A4V6AUT7_COLLU</name>
<accession>A0A4V6AUT7</accession>
<gene>
    <name evidence="2" type="ORF">D9C73_025326</name>
</gene>
<sequence>MAKVTSGPGEVEAAGAALGWTEATSGRMGKRLEPTEVVDTDQPRPSYGRLAPLQSRKAGSRCWLSLAWSCEPEHLAHICCRPLDQLVVSGWLSAVLRHPGQMQQPWWWPRSPRLAPSHKRGRSFNMDGPPGEQVKNPRPPETWVKEVMVMVQ</sequence>
<feature type="region of interest" description="Disordered" evidence="1">
    <location>
        <begin position="25"/>
        <end position="50"/>
    </location>
</feature>
<dbReference type="AlphaFoldDB" id="A0A4V6AUT7"/>
<feature type="region of interest" description="Disordered" evidence="1">
    <location>
        <begin position="118"/>
        <end position="139"/>
    </location>
</feature>
<keyword evidence="3" id="KW-1185">Reference proteome</keyword>
<evidence type="ECO:0000256" key="1">
    <source>
        <dbReference type="SAM" id="MobiDB-lite"/>
    </source>
</evidence>
<organism evidence="2 3">
    <name type="scientific">Collichthys lucidus</name>
    <name type="common">Big head croaker</name>
    <name type="synonym">Sciaena lucida</name>
    <dbReference type="NCBI Taxonomy" id="240159"/>
    <lineage>
        <taxon>Eukaryota</taxon>
        <taxon>Metazoa</taxon>
        <taxon>Chordata</taxon>
        <taxon>Craniata</taxon>
        <taxon>Vertebrata</taxon>
        <taxon>Euteleostomi</taxon>
        <taxon>Actinopterygii</taxon>
        <taxon>Neopterygii</taxon>
        <taxon>Teleostei</taxon>
        <taxon>Neoteleostei</taxon>
        <taxon>Acanthomorphata</taxon>
        <taxon>Eupercaria</taxon>
        <taxon>Sciaenidae</taxon>
        <taxon>Collichthys</taxon>
    </lineage>
</organism>
<dbReference type="EMBL" id="CM014100">
    <property type="protein sequence ID" value="TKS92472.1"/>
    <property type="molecule type" value="Genomic_DNA"/>
</dbReference>
<protein>
    <submittedName>
        <fullName evidence="2">Uncharacterized protein</fullName>
    </submittedName>
</protein>